<dbReference type="GO" id="GO:0006310">
    <property type="term" value="P:DNA recombination"/>
    <property type="evidence" value="ECO:0007669"/>
    <property type="project" value="UniProtKB-KW"/>
</dbReference>
<dbReference type="NCBIfam" id="TIGR00619">
    <property type="entry name" value="sbcd"/>
    <property type="match status" value="1"/>
</dbReference>
<dbReference type="Pfam" id="PF00149">
    <property type="entry name" value="Metallophos"/>
    <property type="match status" value="1"/>
</dbReference>
<name>A0A497XR37_9AQUI</name>
<organism evidence="6 7">
    <name type="scientific">Hydrogenivirga caldilitoris</name>
    <dbReference type="NCBI Taxonomy" id="246264"/>
    <lineage>
        <taxon>Bacteria</taxon>
        <taxon>Pseudomonadati</taxon>
        <taxon>Aquificota</taxon>
        <taxon>Aquificia</taxon>
        <taxon>Aquificales</taxon>
        <taxon>Aquificaceae</taxon>
        <taxon>Hydrogenivirga</taxon>
    </lineage>
</organism>
<dbReference type="SUPFAM" id="SSF56300">
    <property type="entry name" value="Metallo-dependent phosphatases"/>
    <property type="match status" value="1"/>
</dbReference>
<comment type="caution">
    <text evidence="6">The sequence shown here is derived from an EMBL/GenBank/DDBJ whole genome shotgun (WGS) entry which is preliminary data.</text>
</comment>
<dbReference type="RefSeq" id="WP_121012895.1">
    <property type="nucleotide sequence ID" value="NZ_RCCJ01000001.1"/>
</dbReference>
<evidence type="ECO:0000256" key="1">
    <source>
        <dbReference type="ARBA" id="ARBA00022722"/>
    </source>
</evidence>
<dbReference type="InterPro" id="IPR004593">
    <property type="entry name" value="SbcD"/>
</dbReference>
<dbReference type="CDD" id="cd00840">
    <property type="entry name" value="MPP_Mre11_N"/>
    <property type="match status" value="1"/>
</dbReference>
<keyword evidence="4" id="KW-0235">DNA replication</keyword>
<dbReference type="Proteomes" id="UP000267841">
    <property type="component" value="Unassembled WGS sequence"/>
</dbReference>
<reference evidence="6 7" key="1">
    <citation type="submission" date="2018-10" db="EMBL/GenBank/DDBJ databases">
        <title>Genomic Encyclopedia of Archaeal and Bacterial Type Strains, Phase II (KMG-II): from individual species to whole genera.</title>
        <authorList>
            <person name="Goeker M."/>
        </authorList>
    </citation>
    <scope>NUCLEOTIDE SEQUENCE [LARGE SCALE GENOMIC DNA]</scope>
    <source>
        <strain evidence="6 7">DSM 16510</strain>
    </source>
</reference>
<dbReference type="EMBL" id="RCCJ01000001">
    <property type="protein sequence ID" value="RLJ71477.1"/>
    <property type="molecule type" value="Genomic_DNA"/>
</dbReference>
<feature type="domain" description="Calcineurin-like phosphoesterase" evidence="5">
    <location>
        <begin position="1"/>
        <end position="212"/>
    </location>
</feature>
<dbReference type="Gene3D" id="3.60.21.10">
    <property type="match status" value="1"/>
</dbReference>
<keyword evidence="2 4" id="KW-0378">Hydrolase</keyword>
<sequence>MKLLHIADLHAGKTLGKVSRNPDLEYALSQVVEYAKEDGTEVLLVAGDVFDKANPDNESKELIFDFFLRLKNIGTEVVVIAGNHDSYDFMKSIKGLTKLANVHIYDRPSKEHFLYSVGELKVACLPYPSERVITGADEDSKKSYAELVGKFIRFLAESVKDARFKVLLAHLFIAGSTYTKTEREATITHHYAVQPASLSDIFDYVALGHVHKHQRIEKAPTYAYYTGSLYQLDFSEAGDKKFFNRILFEDVQPRIEVVELSLKNPLSVFNIEQSKIMGELDKMKATPGYLKIVIKVEDKTKMPPLIEKLREELGEKLIKIEQIEDSDKGKPGSPHPGTLDPLKLYREYYQSAYGKELPEEIEKKFLELLREAEGSI</sequence>
<keyword evidence="4" id="KW-0233">DNA recombination</keyword>
<gene>
    <name evidence="4" type="primary">sbcD</name>
    <name evidence="6" type="ORF">BCF55_1779</name>
</gene>
<evidence type="ECO:0000256" key="3">
    <source>
        <dbReference type="ARBA" id="ARBA00022839"/>
    </source>
</evidence>
<evidence type="ECO:0000259" key="5">
    <source>
        <dbReference type="Pfam" id="PF00149"/>
    </source>
</evidence>
<evidence type="ECO:0000256" key="4">
    <source>
        <dbReference type="RuleBase" id="RU363069"/>
    </source>
</evidence>
<protein>
    <recommendedName>
        <fullName evidence="4">Nuclease SbcCD subunit D</fullName>
    </recommendedName>
</protein>
<keyword evidence="7" id="KW-1185">Reference proteome</keyword>
<evidence type="ECO:0000313" key="6">
    <source>
        <dbReference type="EMBL" id="RLJ71477.1"/>
    </source>
</evidence>
<dbReference type="GO" id="GO:0008408">
    <property type="term" value="F:3'-5' exonuclease activity"/>
    <property type="evidence" value="ECO:0007669"/>
    <property type="project" value="InterPro"/>
</dbReference>
<dbReference type="InterPro" id="IPR041796">
    <property type="entry name" value="Mre11_N"/>
</dbReference>
<comment type="similarity">
    <text evidence="4">Belongs to the SbcD family.</text>
</comment>
<dbReference type="PANTHER" id="PTHR30337:SF0">
    <property type="entry name" value="NUCLEASE SBCCD SUBUNIT D"/>
    <property type="match status" value="1"/>
</dbReference>
<accession>A0A497XR37</accession>
<keyword evidence="1 4" id="KW-0540">Nuclease</keyword>
<dbReference type="GO" id="GO:0004519">
    <property type="term" value="F:endonuclease activity"/>
    <property type="evidence" value="ECO:0007669"/>
    <property type="project" value="UniProtKB-KW"/>
</dbReference>
<comment type="subunit">
    <text evidence="4">Heterodimer of SbcC and SbcD.</text>
</comment>
<dbReference type="GO" id="GO:0006260">
    <property type="term" value="P:DNA replication"/>
    <property type="evidence" value="ECO:0007669"/>
    <property type="project" value="UniProtKB-KW"/>
</dbReference>
<dbReference type="InterPro" id="IPR050535">
    <property type="entry name" value="DNA_Repair-Maintenance_Comp"/>
</dbReference>
<dbReference type="InterPro" id="IPR004843">
    <property type="entry name" value="Calcineurin-like_PHP"/>
</dbReference>
<evidence type="ECO:0000313" key="7">
    <source>
        <dbReference type="Proteomes" id="UP000267841"/>
    </source>
</evidence>
<comment type="function">
    <text evidence="4">SbcCD cleaves DNA hairpin structures. These structures can inhibit DNA replication and are intermediates in certain DNA recombination reactions. The complex acts as a 3'-&gt;5' double strand exonuclease that can open hairpins. It also has a 5' single-strand endonuclease activity.</text>
</comment>
<proteinExistence type="inferred from homology"/>
<dbReference type="AlphaFoldDB" id="A0A497XR37"/>
<dbReference type="OrthoDB" id="9773856at2"/>
<keyword evidence="4" id="KW-0255">Endonuclease</keyword>
<evidence type="ECO:0000256" key="2">
    <source>
        <dbReference type="ARBA" id="ARBA00022801"/>
    </source>
</evidence>
<keyword evidence="3 4" id="KW-0269">Exonuclease</keyword>
<dbReference type="InterPro" id="IPR029052">
    <property type="entry name" value="Metallo-depent_PP-like"/>
</dbReference>
<dbReference type="PANTHER" id="PTHR30337">
    <property type="entry name" value="COMPONENT OF ATP-DEPENDENT DSDNA EXONUCLEASE"/>
    <property type="match status" value="1"/>
</dbReference>